<evidence type="ECO:0000256" key="1">
    <source>
        <dbReference type="ARBA" id="ARBA00023125"/>
    </source>
</evidence>
<evidence type="ECO:0000313" key="3">
    <source>
        <dbReference type="EMBL" id="AKH62143.1"/>
    </source>
</evidence>
<keyword evidence="1" id="KW-0238">DNA-binding</keyword>
<sequence>MSKTSKLIISPQVINTMQQNHEPWGIKDQNSCWIYGNQTFKHIQNLPNSFDYERFFDDEIPRDSVEFAKEFKNHDKSVMTKGQRVCLLETHRYGKDKFLASHFCEKHPIYNDRKECTGVIFHEWEVQDFSLTRLYHSKFPASIMFQSPAYLFTQPGCDIIFLFLQKYTGKQMIKILNIAYHTVETHMARIYKKIGINSCYQLEEYCHLNNYDLYVPEKFSQEERRMFI</sequence>
<name>A0A0F7LJ92_9GAMM</name>
<dbReference type="PATRIC" id="fig|230089.6.peg.227"/>
<reference evidence="3 4" key="1">
    <citation type="journal article" date="2015" name="J. Biotechnol.">
        <title>Complete genome sequence of Photorhabdus temperata subsp. thracensis 39-8(T), an entomopathogenic bacterium for the improved commercial bioinsecticide.</title>
        <authorList>
            <person name="Kwak Y."/>
            <person name="Shin J.H."/>
        </authorList>
    </citation>
    <scope>NUCLEOTIDE SEQUENCE [LARGE SCALE GENOMIC DNA]</scope>
    <source>
        <strain evidence="3 4">DSM 15199</strain>
    </source>
</reference>
<dbReference type="RefSeq" id="WP_046973606.1">
    <property type="nucleotide sequence ID" value="NZ_CAWQPG010000061.1"/>
</dbReference>
<dbReference type="Gene3D" id="1.10.10.10">
    <property type="entry name" value="Winged helix-like DNA-binding domain superfamily/Winged helix DNA-binding domain"/>
    <property type="match status" value="1"/>
</dbReference>
<dbReference type="SUPFAM" id="SSF46894">
    <property type="entry name" value="C-terminal effector domain of the bipartite response regulators"/>
    <property type="match status" value="1"/>
</dbReference>
<evidence type="ECO:0000259" key="2">
    <source>
        <dbReference type="Pfam" id="PF00196"/>
    </source>
</evidence>
<keyword evidence="4" id="KW-1185">Reference proteome</keyword>
<accession>A0A0F7LJ92</accession>
<dbReference type="KEGG" id="ptt:VY86_00955"/>
<dbReference type="STRING" id="230089.VY86_00955"/>
<reference evidence="4" key="2">
    <citation type="submission" date="2015-03" db="EMBL/GenBank/DDBJ databases">
        <title>Genome sequence of Azospirillum thiophilum strain DSM 21654T.</title>
        <authorList>
            <person name="Kwak Y."/>
            <person name="Shin J.-H."/>
        </authorList>
    </citation>
    <scope>NUCLEOTIDE SEQUENCE [LARGE SCALE GENOMIC DNA]</scope>
    <source>
        <strain evidence="4">DSM 15199</strain>
    </source>
</reference>
<dbReference type="Proteomes" id="UP000034866">
    <property type="component" value="Chromosome"/>
</dbReference>
<dbReference type="InterPro" id="IPR000792">
    <property type="entry name" value="Tscrpt_reg_LuxR_C"/>
</dbReference>
<dbReference type="InterPro" id="IPR036388">
    <property type="entry name" value="WH-like_DNA-bd_sf"/>
</dbReference>
<dbReference type="GO" id="GO:0006355">
    <property type="term" value="P:regulation of DNA-templated transcription"/>
    <property type="evidence" value="ECO:0007669"/>
    <property type="project" value="InterPro"/>
</dbReference>
<protein>
    <submittedName>
        <fullName evidence="3">LuxR family transcriptional regulator</fullName>
    </submittedName>
</protein>
<dbReference type="AlphaFoldDB" id="A0A0F7LJ92"/>
<dbReference type="Pfam" id="PF00196">
    <property type="entry name" value="GerE"/>
    <property type="match status" value="1"/>
</dbReference>
<dbReference type="GO" id="GO:0003677">
    <property type="term" value="F:DNA binding"/>
    <property type="evidence" value="ECO:0007669"/>
    <property type="project" value="UniProtKB-KW"/>
</dbReference>
<proteinExistence type="predicted"/>
<dbReference type="OrthoDB" id="6191871at2"/>
<dbReference type="EMBL" id="CP011104">
    <property type="protein sequence ID" value="AKH62143.1"/>
    <property type="molecule type" value="Genomic_DNA"/>
</dbReference>
<evidence type="ECO:0000313" key="4">
    <source>
        <dbReference type="Proteomes" id="UP000034866"/>
    </source>
</evidence>
<feature type="domain" description="HTH luxR-type" evidence="2">
    <location>
        <begin position="167"/>
        <end position="202"/>
    </location>
</feature>
<organism evidence="3 4">
    <name type="scientific">Photorhabdus thracensis</name>
    <dbReference type="NCBI Taxonomy" id="230089"/>
    <lineage>
        <taxon>Bacteria</taxon>
        <taxon>Pseudomonadati</taxon>
        <taxon>Pseudomonadota</taxon>
        <taxon>Gammaproteobacteria</taxon>
        <taxon>Enterobacterales</taxon>
        <taxon>Morganellaceae</taxon>
        <taxon>Photorhabdus</taxon>
    </lineage>
</organism>
<dbReference type="InterPro" id="IPR016032">
    <property type="entry name" value="Sig_transdc_resp-reg_C-effctor"/>
</dbReference>
<gene>
    <name evidence="3" type="ORF">VY86_00955</name>
</gene>